<dbReference type="RefSeq" id="WP_109741124.1">
    <property type="nucleotide sequence ID" value="NZ_QGGO01000002.1"/>
</dbReference>
<evidence type="ECO:0000259" key="2">
    <source>
        <dbReference type="Pfam" id="PF13568"/>
    </source>
</evidence>
<feature type="chain" id="PRO_5016340089" evidence="1">
    <location>
        <begin position="21"/>
        <end position="202"/>
    </location>
</feature>
<reference evidence="3 4" key="1">
    <citation type="submission" date="2018-05" db="EMBL/GenBank/DDBJ databases">
        <title>Genomic Encyclopedia of Archaeal and Bacterial Type Strains, Phase II (KMG-II): from individual species to whole genera.</title>
        <authorList>
            <person name="Goeker M."/>
        </authorList>
    </citation>
    <scope>NUCLEOTIDE SEQUENCE [LARGE SCALE GENOMIC DNA]</scope>
    <source>
        <strain evidence="3 4">DSM 22214</strain>
    </source>
</reference>
<feature type="domain" description="Outer membrane protein beta-barrel" evidence="2">
    <location>
        <begin position="22"/>
        <end position="168"/>
    </location>
</feature>
<evidence type="ECO:0000256" key="1">
    <source>
        <dbReference type="SAM" id="SignalP"/>
    </source>
</evidence>
<gene>
    <name evidence="3" type="ORF">LV89_00331</name>
</gene>
<dbReference type="InterPro" id="IPR011250">
    <property type="entry name" value="OMP/PagP_B-barrel"/>
</dbReference>
<feature type="signal peptide" evidence="1">
    <location>
        <begin position="1"/>
        <end position="20"/>
    </location>
</feature>
<dbReference type="Pfam" id="PF13568">
    <property type="entry name" value="OMP_b-brl_2"/>
    <property type="match status" value="1"/>
</dbReference>
<protein>
    <submittedName>
        <fullName evidence="3">Outer membrane protein with beta-barrel domain</fullName>
    </submittedName>
</protein>
<accession>A0A316EIV0</accession>
<proteinExistence type="predicted"/>
<dbReference type="InterPro" id="IPR025665">
    <property type="entry name" value="Beta-barrel_OMP_2"/>
</dbReference>
<evidence type="ECO:0000313" key="4">
    <source>
        <dbReference type="Proteomes" id="UP000245489"/>
    </source>
</evidence>
<dbReference type="AlphaFoldDB" id="A0A316EIV0"/>
<dbReference type="SUPFAM" id="SSF56925">
    <property type="entry name" value="OMPA-like"/>
    <property type="match status" value="1"/>
</dbReference>
<dbReference type="Proteomes" id="UP000245489">
    <property type="component" value="Unassembled WGS sequence"/>
</dbReference>
<sequence>MKKLMAAIALSVITFAKINAQSVAFKAGYTHSDVLVSPEPANIFTPKETFHAGIAIKDLKLNDKIGFQPEVLYSMQGFKVAGVGNVGIHYLSVPLLVTFPVADGLELQVGPQVSYMVNSRVGVVSDLFSVSYKGLFNDIDAGAVAGVEYKISDNVSLGGRYYLGMTNVNKDFSLGSNSNFSDYFQMKNTGLQAYVSFSFGKK</sequence>
<keyword evidence="1" id="KW-0732">Signal</keyword>
<comment type="caution">
    <text evidence="3">The sequence shown here is derived from an EMBL/GenBank/DDBJ whole genome shotgun (WGS) entry which is preliminary data.</text>
</comment>
<name>A0A316EIV0_9BACT</name>
<keyword evidence="4" id="KW-1185">Reference proteome</keyword>
<organism evidence="3 4">
    <name type="scientific">Arcicella aurantiaca</name>
    <dbReference type="NCBI Taxonomy" id="591202"/>
    <lineage>
        <taxon>Bacteria</taxon>
        <taxon>Pseudomonadati</taxon>
        <taxon>Bacteroidota</taxon>
        <taxon>Cytophagia</taxon>
        <taxon>Cytophagales</taxon>
        <taxon>Flectobacillaceae</taxon>
        <taxon>Arcicella</taxon>
    </lineage>
</organism>
<dbReference type="OrthoDB" id="1160354at2"/>
<dbReference type="EMBL" id="QGGO01000002">
    <property type="protein sequence ID" value="PWK28779.1"/>
    <property type="molecule type" value="Genomic_DNA"/>
</dbReference>
<evidence type="ECO:0000313" key="3">
    <source>
        <dbReference type="EMBL" id="PWK28779.1"/>
    </source>
</evidence>